<dbReference type="GO" id="GO:0005315">
    <property type="term" value="F:phosphate transmembrane transporter activity"/>
    <property type="evidence" value="ECO:0007669"/>
    <property type="project" value="InterPro"/>
</dbReference>
<keyword evidence="4 8" id="KW-0592">Phosphate transport</keyword>
<dbReference type="VEuPathDB" id="VectorBase:RPRC007316"/>
<dbReference type="EnsemblMetazoa" id="RPRC007316-RA">
    <property type="protein sequence ID" value="RPRC007316-PA"/>
    <property type="gene ID" value="RPRC007316"/>
</dbReference>
<comment type="subcellular location">
    <subcellularLocation>
        <location evidence="1 8">Membrane</location>
        <topology evidence="1 8">Multi-pass membrane protein</topology>
    </subcellularLocation>
</comment>
<dbReference type="InParanoid" id="T1HTE6"/>
<feature type="transmembrane region" description="Helical" evidence="8">
    <location>
        <begin position="519"/>
        <end position="539"/>
    </location>
</feature>
<proteinExistence type="inferred from homology"/>
<keyword evidence="3 8" id="KW-0813">Transport</keyword>
<dbReference type="Proteomes" id="UP000015103">
    <property type="component" value="Unassembled WGS sequence"/>
</dbReference>
<organism evidence="9 10">
    <name type="scientific">Rhodnius prolixus</name>
    <name type="common">Triatomid bug</name>
    <dbReference type="NCBI Taxonomy" id="13249"/>
    <lineage>
        <taxon>Eukaryota</taxon>
        <taxon>Metazoa</taxon>
        <taxon>Ecdysozoa</taxon>
        <taxon>Arthropoda</taxon>
        <taxon>Hexapoda</taxon>
        <taxon>Insecta</taxon>
        <taxon>Pterygota</taxon>
        <taxon>Neoptera</taxon>
        <taxon>Paraneoptera</taxon>
        <taxon>Hemiptera</taxon>
        <taxon>Heteroptera</taxon>
        <taxon>Panheteroptera</taxon>
        <taxon>Cimicomorpha</taxon>
        <taxon>Reduviidae</taxon>
        <taxon>Triatominae</taxon>
        <taxon>Rhodnius</taxon>
    </lineage>
</organism>
<feature type="transmembrane region" description="Helical" evidence="8">
    <location>
        <begin position="584"/>
        <end position="602"/>
    </location>
</feature>
<feature type="transmembrane region" description="Helical" evidence="8">
    <location>
        <begin position="546"/>
        <end position="564"/>
    </location>
</feature>
<name>T1HTE6_RHOPR</name>
<dbReference type="AlphaFoldDB" id="T1HTE6"/>
<evidence type="ECO:0000256" key="5">
    <source>
        <dbReference type="ARBA" id="ARBA00022692"/>
    </source>
</evidence>
<feature type="transmembrane region" description="Helical" evidence="8">
    <location>
        <begin position="176"/>
        <end position="195"/>
    </location>
</feature>
<evidence type="ECO:0000256" key="2">
    <source>
        <dbReference type="ARBA" id="ARBA00009916"/>
    </source>
</evidence>
<dbReference type="PANTHER" id="PTHR11101:SF80">
    <property type="entry name" value="PHOSPHATE TRANSPORTER"/>
    <property type="match status" value="1"/>
</dbReference>
<dbReference type="InterPro" id="IPR001204">
    <property type="entry name" value="Phos_transporter"/>
</dbReference>
<keyword evidence="5 8" id="KW-0812">Transmembrane</keyword>
<reference evidence="9" key="1">
    <citation type="submission" date="2015-05" db="UniProtKB">
        <authorList>
            <consortium name="EnsemblMetazoa"/>
        </authorList>
    </citation>
    <scope>IDENTIFICATION</scope>
</reference>
<feature type="transmembrane region" description="Helical" evidence="8">
    <location>
        <begin position="207"/>
        <end position="230"/>
    </location>
</feature>
<evidence type="ECO:0000256" key="3">
    <source>
        <dbReference type="ARBA" id="ARBA00022448"/>
    </source>
</evidence>
<evidence type="ECO:0000256" key="1">
    <source>
        <dbReference type="ARBA" id="ARBA00004141"/>
    </source>
</evidence>
<dbReference type="PANTHER" id="PTHR11101">
    <property type="entry name" value="PHOSPHATE TRANSPORTER"/>
    <property type="match status" value="1"/>
</dbReference>
<evidence type="ECO:0000313" key="9">
    <source>
        <dbReference type="EnsemblMetazoa" id="RPRC007316-PA"/>
    </source>
</evidence>
<dbReference type="OMA" id="AYTYVFA"/>
<comment type="similarity">
    <text evidence="2 8">Belongs to the inorganic phosphate transporter (PiT) (TC 2.A.20) family.</text>
</comment>
<evidence type="ECO:0000256" key="8">
    <source>
        <dbReference type="RuleBase" id="RU363058"/>
    </source>
</evidence>
<feature type="transmembrane region" description="Helical" evidence="8">
    <location>
        <begin position="638"/>
        <end position="657"/>
    </location>
</feature>
<dbReference type="Pfam" id="PF01384">
    <property type="entry name" value="PHO4"/>
    <property type="match status" value="1"/>
</dbReference>
<evidence type="ECO:0000256" key="6">
    <source>
        <dbReference type="ARBA" id="ARBA00022989"/>
    </source>
</evidence>
<sequence>LWLVIVSFMVAFILAFGIGANDVANSFGTSVGSKVLTIVQTCIYLDLISDISLNFPGYKVSDTMRKGILDVNLYQNAEMELMTGCLSSLIGSAIWLIAATFLKLPISGTHSIVGATVGFSLVCRGTNGLHLKTLGTIVASWFISPVLSGLMSVLLFKCINWFILSAETPLKPALRALPFIYMATISVNIFSIIHNGPKLLYLDNTPLWLALVVSVGIGCIVAIVVQLFLVPWQRRKVLGNISYSTNYFSVEKSNPNILFKKLFYTFEDYLTKEVDSLSSFRVGVVFTSYLRYRKSTNKDVQFTFGESTGIKRASSSYGSPRTSRLMEEGIATAKGLPVIVEVPANNNGYILAQSESLSVIILNKISKLLFRAFYLIINLNDTRRKTRDLFLSANHVSTESLLYLLNSGLNCSNNGRSELATHLGCWLFLPQFFLKLNIGNDLFKSLLNEEFMAGEYLPLCLQLRNSAFYLRFIFEINALLQIDITKAENEERPEIARVFSFLQILTATFGSFAHGGNDVSNAIGPLIAVWLIFTEGSVLQKSETPLLILVYGGVGISVGLWVWGRRVIKTIGEDLTKITPSTGFTIEIGAALTVLLASKIGIPISTTHCKVGSVVFVGWVSSSSAGVDWHLFRNIISAWVVTVPVAGLLSGGFMALLRPFVVN</sequence>
<accession>T1HTE6</accession>
<dbReference type="HOGENOM" id="CLU_015355_3_1_1"/>
<evidence type="ECO:0000256" key="4">
    <source>
        <dbReference type="ARBA" id="ARBA00022592"/>
    </source>
</evidence>
<evidence type="ECO:0000256" key="7">
    <source>
        <dbReference type="ARBA" id="ARBA00023136"/>
    </source>
</evidence>
<keyword evidence="6 8" id="KW-1133">Transmembrane helix</keyword>
<comment type="function">
    <text evidence="8">Sodium-phosphate symporter.</text>
</comment>
<dbReference type="STRING" id="13249.T1HTE6"/>
<dbReference type="FunCoup" id="T1HTE6">
    <property type="interactions" value="608"/>
</dbReference>
<keyword evidence="10" id="KW-1185">Reference proteome</keyword>
<evidence type="ECO:0000313" key="10">
    <source>
        <dbReference type="Proteomes" id="UP000015103"/>
    </source>
</evidence>
<protein>
    <recommendedName>
        <fullName evidence="8">Phosphate transporter</fullName>
    </recommendedName>
</protein>
<dbReference type="GO" id="GO:0035435">
    <property type="term" value="P:phosphate ion transmembrane transport"/>
    <property type="evidence" value="ECO:0007669"/>
    <property type="project" value="TreeGrafter"/>
</dbReference>
<dbReference type="eggNOG" id="KOG2493">
    <property type="taxonomic scope" value="Eukaryota"/>
</dbReference>
<feature type="transmembrane region" description="Helical" evidence="8">
    <location>
        <begin position="35"/>
        <end position="58"/>
    </location>
</feature>
<feature type="transmembrane region" description="Helical" evidence="8">
    <location>
        <begin position="79"/>
        <end position="102"/>
    </location>
</feature>
<dbReference type="GO" id="GO:0016020">
    <property type="term" value="C:membrane"/>
    <property type="evidence" value="ECO:0007669"/>
    <property type="project" value="UniProtKB-SubCell"/>
</dbReference>
<feature type="transmembrane region" description="Helical" evidence="8">
    <location>
        <begin position="141"/>
        <end position="164"/>
    </location>
</feature>
<dbReference type="EMBL" id="ACPB03015578">
    <property type="status" value="NOT_ANNOTATED_CDS"/>
    <property type="molecule type" value="Genomic_DNA"/>
</dbReference>
<keyword evidence="7 8" id="KW-0472">Membrane</keyword>